<evidence type="ECO:0000256" key="2">
    <source>
        <dbReference type="ARBA" id="ARBA00022475"/>
    </source>
</evidence>
<feature type="transmembrane region" description="Helical" evidence="7">
    <location>
        <begin position="767"/>
        <end position="790"/>
    </location>
</feature>
<evidence type="ECO:0000256" key="6">
    <source>
        <dbReference type="ARBA" id="ARBA00038076"/>
    </source>
</evidence>
<reference evidence="9 10" key="1">
    <citation type="journal article" date="2014" name="PLoS ONE">
        <title>Rumen cellulosomics: divergent fiber-degrading strategies revealed by comparative genome-wide analysis of six ruminococcal strains.</title>
        <authorList>
            <person name="Dassa B."/>
            <person name="Borovok I."/>
            <person name="Ruimy-Israeli V."/>
            <person name="Lamed R."/>
            <person name="Flint H.J."/>
            <person name="Duncan S.H."/>
            <person name="Henrissat B."/>
            <person name="Coutinho P."/>
            <person name="Morrison M."/>
            <person name="Mosoni P."/>
            <person name="Yeoman C.J."/>
            <person name="White B.A."/>
            <person name="Bayer E.A."/>
        </authorList>
    </citation>
    <scope>NUCLEOTIDE SEQUENCE [LARGE SCALE GENOMIC DNA]</scope>
    <source>
        <strain evidence="9 10">007c</strain>
    </source>
</reference>
<feature type="domain" description="ABC3 transporter permease C-terminal" evidence="8">
    <location>
        <begin position="722"/>
        <end position="833"/>
    </location>
</feature>
<keyword evidence="2" id="KW-1003">Cell membrane</keyword>
<keyword evidence="5 7" id="KW-0472">Membrane</keyword>
<dbReference type="InterPro" id="IPR050250">
    <property type="entry name" value="Macrolide_Exporter_MacB"/>
</dbReference>
<sequence>MTVMNKIVRLSWANIKKHKLEAVALMILVMLCMMLMGSALASFGGIKEIFPYTMKSTESFQNYLLMTENAYDEEYEDIIREDERVEELVRSQAVYSMSTNYLDRSGKEQALYMCFITMDNNNKLQKTNIETSLSDEEIAALEHPVYMPYAVQDTMGYKEGDKFDMVFGTRKFSFTVAGFYDTLLFDSAGGGFKMIISDSDYHILETVLTKYEIIGYNDCKGEGGTELLMDLINKCTERSHKDVSSGIIALTYNSIDEGITYGIKLMLKFLVIMAAVIIISVAVMIRFRIVGDIKEHIVSIGVLEALGYRSREITLSYVIEYLIISLAGIAVGTGGCMLITPVLLHIGEIIAGHHGSGSVALVPMALTALAILAFVAFIAFIKANMVRKYPPVRALRKGIGDNHFKKERLPLRNTRKSVHLRLAMKGFLQNFKQNLGLTLCITISSLSIVVSFIMFSFFSKDMNAISASAGMELSNLRIELMSSVNAEEFAEELMEMPEVRKAVPTSSMNFLVTASDFNEKMLPLAFSDYSVTENIFPFEGRFPEHDNEVMISSMFSKVYKLKTGDSMTLEYLNVKRKYIVSGVVTSVTNGGVNLYITDDGLRRIIPTYSPDTIELYLNDGVETNDFRYVLTEKYGRSIADASQGSIQNGTYEEKIKAAAEKKIAELMANSGASHIEYAIRSGDTVIKGNSDGFIIRSIMNIGDILKTQLGGLALAIAILTSLFMGISALVVMIILFILMESSVRKQRREFGIMKGMGYTSRELMLQLAFRIMPASVFSVAIGTVVGVSFIKLLTSFLGRISVNIPAVIVLDIILLMFCFACAYIGARKIKKISVCELMAE</sequence>
<evidence type="ECO:0000259" key="8">
    <source>
        <dbReference type="Pfam" id="PF02687"/>
    </source>
</evidence>
<dbReference type="GO" id="GO:0005886">
    <property type="term" value="C:plasma membrane"/>
    <property type="evidence" value="ECO:0007669"/>
    <property type="project" value="UniProtKB-SubCell"/>
</dbReference>
<dbReference type="eggNOG" id="COG0577">
    <property type="taxonomic scope" value="Bacteria"/>
</dbReference>
<dbReference type="Proteomes" id="UP000019365">
    <property type="component" value="Unassembled WGS sequence"/>
</dbReference>
<evidence type="ECO:0000256" key="7">
    <source>
        <dbReference type="SAM" id="Phobius"/>
    </source>
</evidence>
<comment type="caution">
    <text evidence="9">The sequence shown here is derived from an EMBL/GenBank/DDBJ whole genome shotgun (WGS) entry which is preliminary data.</text>
</comment>
<proteinExistence type="inferred from homology"/>
<accession>W7UFY5</accession>
<evidence type="ECO:0000256" key="3">
    <source>
        <dbReference type="ARBA" id="ARBA00022692"/>
    </source>
</evidence>
<feature type="transmembrane region" description="Helical" evidence="7">
    <location>
        <begin position="802"/>
        <end position="824"/>
    </location>
</feature>
<keyword evidence="10" id="KW-1185">Reference proteome</keyword>
<dbReference type="EMBL" id="ATAX01000028">
    <property type="protein sequence ID" value="EWM52853.1"/>
    <property type="molecule type" value="Genomic_DNA"/>
</dbReference>
<dbReference type="GO" id="GO:0022857">
    <property type="term" value="F:transmembrane transporter activity"/>
    <property type="evidence" value="ECO:0007669"/>
    <property type="project" value="TreeGrafter"/>
</dbReference>
<dbReference type="InterPro" id="IPR003838">
    <property type="entry name" value="ABC3_permease_C"/>
</dbReference>
<feature type="transmembrane region" description="Helical" evidence="7">
    <location>
        <begin position="360"/>
        <end position="381"/>
    </location>
</feature>
<keyword evidence="3 7" id="KW-0812">Transmembrane</keyword>
<feature type="transmembrane region" description="Helical" evidence="7">
    <location>
        <begin position="435"/>
        <end position="458"/>
    </location>
</feature>
<keyword evidence="4 7" id="KW-1133">Transmembrane helix</keyword>
<dbReference type="PANTHER" id="PTHR30572">
    <property type="entry name" value="MEMBRANE COMPONENT OF TRANSPORTER-RELATED"/>
    <property type="match status" value="1"/>
</dbReference>
<feature type="domain" description="ABC3 transporter permease C-terminal" evidence="8">
    <location>
        <begin position="272"/>
        <end position="391"/>
    </location>
</feature>
<evidence type="ECO:0000256" key="5">
    <source>
        <dbReference type="ARBA" id="ARBA00023136"/>
    </source>
</evidence>
<comment type="subcellular location">
    <subcellularLocation>
        <location evidence="1">Cell membrane</location>
        <topology evidence="1">Multi-pass membrane protein</topology>
    </subcellularLocation>
</comment>
<dbReference type="PATRIC" id="fig|1341157.4.peg.2326"/>
<name>W7UFY5_RUMFL</name>
<feature type="transmembrane region" description="Helical" evidence="7">
    <location>
        <begin position="265"/>
        <end position="285"/>
    </location>
</feature>
<comment type="similarity">
    <text evidence="6">Belongs to the ABC-4 integral membrane protein family.</text>
</comment>
<evidence type="ECO:0000313" key="10">
    <source>
        <dbReference type="Proteomes" id="UP000019365"/>
    </source>
</evidence>
<feature type="transmembrane region" description="Helical" evidence="7">
    <location>
        <begin position="709"/>
        <end position="738"/>
    </location>
</feature>
<dbReference type="AlphaFoldDB" id="W7UFY5"/>
<evidence type="ECO:0000256" key="4">
    <source>
        <dbReference type="ARBA" id="ARBA00022989"/>
    </source>
</evidence>
<dbReference type="Pfam" id="PF02687">
    <property type="entry name" value="FtsX"/>
    <property type="match status" value="2"/>
</dbReference>
<gene>
    <name evidence="9" type="ORF">RF007C_14660</name>
</gene>
<evidence type="ECO:0000313" key="9">
    <source>
        <dbReference type="EMBL" id="EWM52853.1"/>
    </source>
</evidence>
<organism evidence="9 10">
    <name type="scientific">Ruminococcus flavefaciens 007c</name>
    <dbReference type="NCBI Taxonomy" id="1341157"/>
    <lineage>
        <taxon>Bacteria</taxon>
        <taxon>Bacillati</taxon>
        <taxon>Bacillota</taxon>
        <taxon>Clostridia</taxon>
        <taxon>Eubacteriales</taxon>
        <taxon>Oscillospiraceae</taxon>
        <taxon>Ruminococcus</taxon>
    </lineage>
</organism>
<feature type="transmembrane region" description="Helical" evidence="7">
    <location>
        <begin position="318"/>
        <end position="340"/>
    </location>
</feature>
<dbReference type="PANTHER" id="PTHR30572:SF4">
    <property type="entry name" value="ABC TRANSPORTER PERMEASE YTRF"/>
    <property type="match status" value="1"/>
</dbReference>
<protein>
    <recommendedName>
        <fullName evidence="8">ABC3 transporter permease C-terminal domain-containing protein</fullName>
    </recommendedName>
</protein>
<evidence type="ECO:0000256" key="1">
    <source>
        <dbReference type="ARBA" id="ARBA00004651"/>
    </source>
</evidence>